<reference evidence="5 6" key="1">
    <citation type="submission" date="2016-10" db="EMBL/GenBank/DDBJ databases">
        <authorList>
            <person name="de Groot N.N."/>
        </authorList>
    </citation>
    <scope>NUCLEOTIDE SEQUENCE [LARGE SCALE GENOMIC DNA]</scope>
    <source>
        <strain evidence="5 6">LMG 25475</strain>
    </source>
</reference>
<evidence type="ECO:0000313" key="5">
    <source>
        <dbReference type="EMBL" id="SDE96971.1"/>
    </source>
</evidence>
<evidence type="ECO:0000256" key="3">
    <source>
        <dbReference type="SAM" id="SignalP"/>
    </source>
</evidence>
<keyword evidence="3" id="KW-0732">Signal</keyword>
<keyword evidence="1" id="KW-0472">Membrane</keyword>
<gene>
    <name evidence="5" type="ORF">SAMN05216381_0550</name>
</gene>
<evidence type="ECO:0000256" key="2">
    <source>
        <dbReference type="SAM" id="MobiDB-lite"/>
    </source>
</evidence>
<protein>
    <submittedName>
        <fullName evidence="5">OmpA family protein</fullName>
    </submittedName>
</protein>
<evidence type="ECO:0000256" key="1">
    <source>
        <dbReference type="PROSITE-ProRule" id="PRU00473"/>
    </source>
</evidence>
<dbReference type="PROSITE" id="PS51123">
    <property type="entry name" value="OMPA_2"/>
    <property type="match status" value="1"/>
</dbReference>
<evidence type="ECO:0000313" key="6">
    <source>
        <dbReference type="Proteomes" id="UP000243378"/>
    </source>
</evidence>
<accession>A0A1G7H9D4</accession>
<feature type="domain" description="OmpA-like" evidence="4">
    <location>
        <begin position="101"/>
        <end position="226"/>
    </location>
</feature>
<dbReference type="EMBL" id="FNBM01000001">
    <property type="protein sequence ID" value="SDE96971.1"/>
    <property type="molecule type" value="Genomic_DNA"/>
</dbReference>
<dbReference type="OrthoDB" id="28717at2"/>
<dbReference type="PANTHER" id="PTHR30329">
    <property type="entry name" value="STATOR ELEMENT OF FLAGELLAR MOTOR COMPLEX"/>
    <property type="match status" value="1"/>
</dbReference>
<dbReference type="GO" id="GO:0016020">
    <property type="term" value="C:membrane"/>
    <property type="evidence" value="ECO:0007669"/>
    <property type="project" value="UniProtKB-UniRule"/>
</dbReference>
<dbReference type="InterPro" id="IPR050330">
    <property type="entry name" value="Bact_OuterMem_StrucFunc"/>
</dbReference>
<dbReference type="Gene3D" id="3.30.1330.60">
    <property type="entry name" value="OmpA-like domain"/>
    <property type="match status" value="1"/>
</dbReference>
<evidence type="ECO:0000259" key="4">
    <source>
        <dbReference type="PROSITE" id="PS51123"/>
    </source>
</evidence>
<dbReference type="STRING" id="640205.SAMN05216381_0550"/>
<dbReference type="CDD" id="cd07185">
    <property type="entry name" value="OmpA_C-like"/>
    <property type="match status" value="1"/>
</dbReference>
<proteinExistence type="predicted"/>
<sequence>MSMRNLIVCGVAALTLNPLAVAVSIAAERCEAGKGCGLQGPRGAMEDESLLQRRPFTLGDLPALPANAERELPREKLILWQLDGALGEREQLVAVGEEKISSVVLRDGLPVVRFASGRSGVPERDSDALTALVNRLAGKRNLRLRLIGHTDPQHLSSRSQAIYTDNQGLGLQRAKEVGEVFRHRLNLKPEQIQLDSRGPSEPLLQGDSPEAWALNRRVEVEIWYDESVVGTPAKPQACAPGSIAKEGMTPFRISVDGQPQGSGATAGSADTQRCVDVALASDLLQVRFDNLSAQPRLNLVSGARVARIGEPQTFSAYSNYLHWIERAEVRIIGKKRLLGEPRVLETITLDSELNGSWTPPPSTPERVYYQLRVYDDQGRYDETSVQLLNVARGELPEESAEEVSADLLAGYGGNRLQRHTIPVAGGTVTINGKQVKNGQHVFVMGHPVPVDGSGTFASAQIIPRGLHNVEVAVLDDQGKGRIYRRDLRLPQDDWFTVAIADFTVGQQDTSGPARLVTQEDRYYDDKLYADGRLAFYTKGKVDDKYTITGSVDTGEGPAGSLFSNFNDKDPREFLRRMSSDSDKGWATFGDDSTLVEDAPTRGKFYAKVEDEKSHAMWGNFRAQIRDTELTQIDRSLYGAQVRYRDDAFTAFGERRMQVEGFAAEPGTASAREDFRGTGGSLYYLRHQDITQGSERVRVEVRDKDSGLVLHSQDLVAGIDYEVNSLQGRVILTQPLSATADGSTLIRSGGSLSGNPAFLVVGYEYSPGLDQLDDLAFGGRAAYWVNDKVRVGVTGSMQEQTGREDQTLGGGDLLLRHSEGTWLKLESAQSEGDSLDQRFSYDGGFGFAQEVAGTDSRARANRIETAFDLKDVVDDADGRGTFYYESRDAGFSAPGRLSELASDQVGGSYTAPLSEKTEVTIKADQTEEDGGRSRRSAEGIVAHDLSDAWRLSAGLRNDRQTYGGSYRNLYTGTYAGYDGGNYDEGERNDALLQALYHAEEDWSVYGFGQGTVSRDGGRQANNRLGVGGDYRLNERTSLNGELSGGNLGLGAKAGVGYDASDRTNVYLNYQLDSDRSDDGFASRSGLGGSGRTGQFVSGARSRWTDSTSVYAEQRVQHGDQAGLIQGYGLDFAPDDHWSYGVTTEFGTFNEETDYALKRRAIGGKVGYSNNDLRYASRLEYREDSSAVQDLSVWLMRNNISYKVNPDWRFIGKLDFSVGDSDRGDYFDGDFVEASLGYAYRPVFNDRLNLLAKYTYLADLPPPDQVSTATGSTVDYAQRSHVFAIDGIYDLSERWSVGGKYAYRLSELRMSRDTSADWFDSRGQLIAARVDWHVVKKWDLMTEIRRRDEFAAKDSRVGALVGVYRHFGNHFKAGVGYNFSDFSDDLTDLSYRSQGWFFNAVGKY</sequence>
<feature type="chain" id="PRO_5017480197" evidence="3">
    <location>
        <begin position="21"/>
        <end position="1402"/>
    </location>
</feature>
<dbReference type="InterPro" id="IPR006665">
    <property type="entry name" value="OmpA-like"/>
</dbReference>
<name>A0A1G7H9D4_9GAMM</name>
<organism evidence="5 6">
    <name type="scientific">Phytopseudomonas seleniipraecipitans</name>
    <dbReference type="NCBI Taxonomy" id="640205"/>
    <lineage>
        <taxon>Bacteria</taxon>
        <taxon>Pseudomonadati</taxon>
        <taxon>Pseudomonadota</taxon>
        <taxon>Gammaproteobacteria</taxon>
        <taxon>Pseudomonadales</taxon>
        <taxon>Pseudomonadaceae</taxon>
        <taxon>Phytopseudomonas</taxon>
    </lineage>
</organism>
<dbReference type="InterPro" id="IPR036737">
    <property type="entry name" value="OmpA-like_sf"/>
</dbReference>
<dbReference type="Proteomes" id="UP000243378">
    <property type="component" value="Unassembled WGS sequence"/>
</dbReference>
<dbReference type="SUPFAM" id="SSF103088">
    <property type="entry name" value="OmpA-like"/>
    <property type="match status" value="1"/>
</dbReference>
<dbReference type="PANTHER" id="PTHR30329:SF21">
    <property type="entry name" value="LIPOPROTEIN YIAD-RELATED"/>
    <property type="match status" value="1"/>
</dbReference>
<feature type="signal peptide" evidence="3">
    <location>
        <begin position="1"/>
        <end position="20"/>
    </location>
</feature>
<feature type="region of interest" description="Disordered" evidence="2">
    <location>
        <begin position="1077"/>
        <end position="1096"/>
    </location>
</feature>